<sequence>MNKRWIVVGMTCLSLLFGQLGQASAAVAPAMGSAQLSTYEETFSSADTSLSGIMSSRQFNFQTEEYWKVDEVKIHVDYKASPLTKRERSSVTLSLNGKKFHSFRPDVSDDPKRRLTVSVPKELLVKGNNTLTIEGYIVTTDANQICMPSEKRDNWLQLFATSGASIRYTSEAIKPSIRDFNRHFTGMDTVSDERNAIAIPKSSKPAELEAAVYALSGFAKQNRLKQKQIPMYAFDADALKGKTAVVAVALYDQLPAAWKSELGNVDVAQAAVIRVIRTGTQPTLVVTSQDPAMLVKAGRLLANQELVKQLDGDTKMVSDNTDVATPEVTISRDMKLTDNGDKLKGWMHQEKSYFISLPANRTIAEASKIHLDMRYATNLDFDRSMVTVLINNTPIGSKKLNMDLANKDTLTLPIPKNLDVTGNFTVTVAFDLELRNVVCMEPQDEMPWAFITKDSVLQLKTKDKTELLFDSYPNPFLRDGSFNQVAVVMPKNPDMYTYQSLANVFNLLGQYAEGNAGEVRFFEDSAAASDLKAHNVIAIGSYNNNKVIRDNNDKLYFKYGANGEGFASNEKMSVDADYGKRLGTLQLIESPFEAGRGLLAISGPSTEYDYLASKLLASDNAKWRIYGDGVATNKDGDVHAFRFKKQAEQQSSSIVEQVLQRGDVLGFMVAAMLIGLLVLVSLIFMIRKYRKKRGAGDETESK</sequence>
<evidence type="ECO:0000256" key="2">
    <source>
        <dbReference type="ARBA" id="ARBA00022475"/>
    </source>
</evidence>
<gene>
    <name evidence="8" type="ORF">PBLR_15203</name>
</gene>
<dbReference type="AlphaFoldDB" id="A0A383RI70"/>
<evidence type="ECO:0000256" key="6">
    <source>
        <dbReference type="SAM" id="Phobius"/>
    </source>
</evidence>
<keyword evidence="5 6" id="KW-0472">Membrane</keyword>
<evidence type="ECO:0008006" key="10">
    <source>
        <dbReference type="Google" id="ProtNLM"/>
    </source>
</evidence>
<name>A0A383RI70_PAEAL</name>
<protein>
    <recommendedName>
        <fullName evidence="10">Cellulose synthase</fullName>
    </recommendedName>
</protein>
<reference evidence="9" key="1">
    <citation type="submission" date="2018-08" db="EMBL/GenBank/DDBJ databases">
        <authorList>
            <person name="Chevrot R."/>
        </authorList>
    </citation>
    <scope>NUCLEOTIDE SEQUENCE [LARGE SCALE GENOMIC DNA]</scope>
</reference>
<evidence type="ECO:0000256" key="7">
    <source>
        <dbReference type="SAM" id="SignalP"/>
    </source>
</evidence>
<proteinExistence type="predicted"/>
<keyword evidence="3 6" id="KW-0812">Transmembrane</keyword>
<dbReference type="GO" id="GO:0006011">
    <property type="term" value="P:UDP-alpha-D-glucose metabolic process"/>
    <property type="evidence" value="ECO:0007669"/>
    <property type="project" value="InterPro"/>
</dbReference>
<evidence type="ECO:0000313" key="8">
    <source>
        <dbReference type="EMBL" id="SYX86777.1"/>
    </source>
</evidence>
<keyword evidence="7" id="KW-0732">Signal</keyword>
<evidence type="ECO:0000256" key="4">
    <source>
        <dbReference type="ARBA" id="ARBA00022989"/>
    </source>
</evidence>
<dbReference type="Gene3D" id="2.60.120.260">
    <property type="entry name" value="Galactose-binding domain-like"/>
    <property type="match status" value="2"/>
</dbReference>
<dbReference type="PANTHER" id="PTHR39083:SF1">
    <property type="entry name" value="CYCLIC DI-GMP-BINDING PROTEIN"/>
    <property type="match status" value="1"/>
</dbReference>
<accession>A0A383RI70</accession>
<dbReference type="RefSeq" id="WP_172619617.1">
    <property type="nucleotide sequence ID" value="NZ_LS992241.1"/>
</dbReference>
<organism evidence="8 9">
    <name type="scientific">Paenibacillus alvei</name>
    <name type="common">Bacillus alvei</name>
    <dbReference type="NCBI Taxonomy" id="44250"/>
    <lineage>
        <taxon>Bacteria</taxon>
        <taxon>Bacillati</taxon>
        <taxon>Bacillota</taxon>
        <taxon>Bacilli</taxon>
        <taxon>Bacillales</taxon>
        <taxon>Paenibacillaceae</taxon>
        <taxon>Paenibacillus</taxon>
    </lineage>
</organism>
<comment type="subcellular location">
    <subcellularLocation>
        <location evidence="1">Cell membrane</location>
        <topology evidence="1">Single-pass membrane protein</topology>
    </subcellularLocation>
</comment>
<evidence type="ECO:0000256" key="1">
    <source>
        <dbReference type="ARBA" id="ARBA00004162"/>
    </source>
</evidence>
<dbReference type="Pfam" id="PF03170">
    <property type="entry name" value="BcsB"/>
    <property type="match status" value="1"/>
</dbReference>
<dbReference type="PANTHER" id="PTHR39083">
    <property type="entry name" value="CYCLIC DI-GMP-BINDING PROTEIN"/>
    <property type="match status" value="1"/>
</dbReference>
<keyword evidence="2" id="KW-1003">Cell membrane</keyword>
<dbReference type="Proteomes" id="UP000304148">
    <property type="component" value="Chromosome"/>
</dbReference>
<evidence type="ECO:0000256" key="5">
    <source>
        <dbReference type="ARBA" id="ARBA00023136"/>
    </source>
</evidence>
<feature type="signal peptide" evidence="7">
    <location>
        <begin position="1"/>
        <end position="25"/>
    </location>
</feature>
<evidence type="ECO:0000256" key="3">
    <source>
        <dbReference type="ARBA" id="ARBA00022692"/>
    </source>
</evidence>
<dbReference type="EMBL" id="LS992241">
    <property type="protein sequence ID" value="SYX86777.1"/>
    <property type="molecule type" value="Genomic_DNA"/>
</dbReference>
<evidence type="ECO:0000313" key="9">
    <source>
        <dbReference type="Proteomes" id="UP000304148"/>
    </source>
</evidence>
<feature type="chain" id="PRO_5016699152" description="Cellulose synthase" evidence="7">
    <location>
        <begin position="26"/>
        <end position="702"/>
    </location>
</feature>
<dbReference type="GO" id="GO:0005886">
    <property type="term" value="C:plasma membrane"/>
    <property type="evidence" value="ECO:0007669"/>
    <property type="project" value="UniProtKB-SubCell"/>
</dbReference>
<feature type="transmembrane region" description="Helical" evidence="6">
    <location>
        <begin position="664"/>
        <end position="686"/>
    </location>
</feature>
<keyword evidence="4 6" id="KW-1133">Transmembrane helix</keyword>
<dbReference type="InterPro" id="IPR018513">
    <property type="entry name" value="Cell_synthase_bac"/>
</dbReference>